<name>A0A3L8D2G0_9PSED</name>
<dbReference type="Gene3D" id="1.10.3660.10">
    <property type="entry name" value="6-phosphogluconate dehydrogenase C-terminal like domain"/>
    <property type="match status" value="1"/>
</dbReference>
<dbReference type="Proteomes" id="UP000282140">
    <property type="component" value="Unassembled WGS sequence"/>
</dbReference>
<dbReference type="RefSeq" id="WP_121730693.1">
    <property type="nucleotide sequence ID" value="NZ_PEGA01000001.1"/>
</dbReference>
<dbReference type="GO" id="GO:0004665">
    <property type="term" value="F:prephenate dehydrogenase (NADP+) activity"/>
    <property type="evidence" value="ECO:0007669"/>
    <property type="project" value="InterPro"/>
</dbReference>
<evidence type="ECO:0000259" key="2">
    <source>
        <dbReference type="PROSITE" id="PS51176"/>
    </source>
</evidence>
<dbReference type="PANTHER" id="PTHR21363:SF0">
    <property type="entry name" value="PREPHENATE DEHYDROGENASE [NADP(+)]"/>
    <property type="match status" value="1"/>
</dbReference>
<evidence type="ECO:0000256" key="1">
    <source>
        <dbReference type="ARBA" id="ARBA00023002"/>
    </source>
</evidence>
<evidence type="ECO:0000313" key="3">
    <source>
        <dbReference type="EMBL" id="RLU11343.1"/>
    </source>
</evidence>
<evidence type="ECO:0000313" key="5">
    <source>
        <dbReference type="Proteomes" id="UP000282140"/>
    </source>
</evidence>
<dbReference type="InterPro" id="IPR036291">
    <property type="entry name" value="NAD(P)-bd_dom_sf"/>
</dbReference>
<feature type="domain" description="Prephenate/arogenate dehydrogenase" evidence="2">
    <location>
        <begin position="4"/>
        <end position="282"/>
    </location>
</feature>
<keyword evidence="1" id="KW-0560">Oxidoreductase</keyword>
<dbReference type="PROSITE" id="PS51176">
    <property type="entry name" value="PDH_ADH"/>
    <property type="match status" value="1"/>
</dbReference>
<dbReference type="InterPro" id="IPR008927">
    <property type="entry name" value="6-PGluconate_DH-like_C_sf"/>
</dbReference>
<keyword evidence="5" id="KW-1185">Reference proteome</keyword>
<reference evidence="5 6" key="1">
    <citation type="journal article" date="2018" name="Front. Microbiol.">
        <title>Discovery of Phloeophagus Beetles as a Source of Pseudomonas Strains That Produce Potentially New Bioactive Substances and Description of Pseudomonas bohemica sp. nov.</title>
        <authorList>
            <person name="Saati-Santamaria Z."/>
            <person name="Lopez-Mondejar R."/>
            <person name="Jimenez-Gomez A."/>
            <person name="Diez-Mendez A."/>
            <person name="Vetrovsky T."/>
            <person name="Igual J.M."/>
            <person name="Velazquez E."/>
            <person name="Kolarik M."/>
            <person name="Rivas R."/>
            <person name="Garcia-Fraile P."/>
        </authorList>
    </citation>
    <scope>NUCLEOTIDE SEQUENCE [LARGE SCALE GENOMIC DNA]</scope>
    <source>
        <strain evidence="4 6">A2-NA12</strain>
        <strain evidence="3 5">A2-NA13</strain>
    </source>
</reference>
<evidence type="ECO:0000313" key="4">
    <source>
        <dbReference type="EMBL" id="RLU14361.1"/>
    </source>
</evidence>
<dbReference type="SUPFAM" id="SSF51735">
    <property type="entry name" value="NAD(P)-binding Rossmann-fold domains"/>
    <property type="match status" value="1"/>
</dbReference>
<dbReference type="InterPro" id="IPR046825">
    <property type="entry name" value="PDH_C"/>
</dbReference>
<evidence type="ECO:0000313" key="6">
    <source>
        <dbReference type="Proteomes" id="UP000282672"/>
    </source>
</evidence>
<sequence length="290" mass="31738">MMGHTVVVLGGAGLVGSLIARILIQYDCNVRVVDRRLPELKCSFHEVDVTSPFSNTGHIFRGATAIVFALPESVAIRAIPWVLAAVSDKIVFIPTCSVQEPFYRALKSASPRQPFVGINPMFSPRLSVQGRTVAVCLGEEDSPTTFIEQYLLGAGMKIKRMTPVAHDELMALCQALPHAAILGFGLALAKCTLDLESAFEVMPPPMRTMIALLSRVLVNPPEVYWDIQLENDQAIKQREALAEGMKSLAERIRSQDYDGFCNDLQAVSNALGRRLNSGAVDCQHVFSLLN</sequence>
<comment type="caution">
    <text evidence="4">The sequence shown here is derived from an EMBL/GenBank/DDBJ whole genome shotgun (WGS) entry which is preliminary data.</text>
</comment>
<dbReference type="Gene3D" id="3.40.50.720">
    <property type="entry name" value="NAD(P)-binding Rossmann-like Domain"/>
    <property type="match status" value="1"/>
</dbReference>
<gene>
    <name evidence="4" type="ORF">CS076_00550</name>
    <name evidence="3" type="ORF">CS078_07910</name>
</gene>
<dbReference type="GO" id="GO:0006571">
    <property type="term" value="P:tyrosine biosynthetic process"/>
    <property type="evidence" value="ECO:0007669"/>
    <property type="project" value="InterPro"/>
</dbReference>
<dbReference type="Pfam" id="PF20463">
    <property type="entry name" value="PDH_C"/>
    <property type="match status" value="1"/>
</dbReference>
<proteinExistence type="predicted"/>
<dbReference type="SUPFAM" id="SSF48179">
    <property type="entry name" value="6-phosphogluconate dehydrogenase C-terminal domain-like"/>
    <property type="match status" value="1"/>
</dbReference>
<dbReference type="Proteomes" id="UP000282672">
    <property type="component" value="Unassembled WGS sequence"/>
</dbReference>
<dbReference type="InterPro" id="IPR003099">
    <property type="entry name" value="Prephen_DH"/>
</dbReference>
<organism evidence="4 6">
    <name type="scientific">Pseudomonas prosekii</name>
    <dbReference type="NCBI Taxonomy" id="1148509"/>
    <lineage>
        <taxon>Bacteria</taxon>
        <taxon>Pseudomonadati</taxon>
        <taxon>Pseudomonadota</taxon>
        <taxon>Gammaproteobacteria</taxon>
        <taxon>Pseudomonadales</taxon>
        <taxon>Pseudomonadaceae</taxon>
        <taxon>Pseudomonas</taxon>
    </lineage>
</organism>
<dbReference type="GO" id="GO:0070403">
    <property type="term" value="F:NAD+ binding"/>
    <property type="evidence" value="ECO:0007669"/>
    <property type="project" value="TreeGrafter"/>
</dbReference>
<dbReference type="EMBL" id="PEGB01000002">
    <property type="protein sequence ID" value="RLU11343.1"/>
    <property type="molecule type" value="Genomic_DNA"/>
</dbReference>
<dbReference type="EMBL" id="PEGA01000001">
    <property type="protein sequence ID" value="RLU14361.1"/>
    <property type="molecule type" value="Genomic_DNA"/>
</dbReference>
<dbReference type="InterPro" id="IPR050812">
    <property type="entry name" value="Preph/Arog_dehydrog"/>
</dbReference>
<accession>A0A3L8D2G0</accession>
<dbReference type="GO" id="GO:0008977">
    <property type="term" value="F:prephenate dehydrogenase (NAD+) activity"/>
    <property type="evidence" value="ECO:0007669"/>
    <property type="project" value="InterPro"/>
</dbReference>
<dbReference type="PANTHER" id="PTHR21363">
    <property type="entry name" value="PREPHENATE DEHYDROGENASE"/>
    <property type="match status" value="1"/>
</dbReference>
<protein>
    <submittedName>
        <fullName evidence="4">Dehydrogenase</fullName>
    </submittedName>
</protein>
<dbReference type="AlphaFoldDB" id="A0A3L8D2G0"/>